<sequence length="71" mass="8137">MTVHEAHRLQELEEARDRLLRTFLKDGFCIAIFRFGAVALPEEMEPKLAGMVGHEVACLRLDGKYHLRSVD</sequence>
<comment type="caution">
    <text evidence="1">The sequence shown here is derived from an EMBL/GenBank/DDBJ whole genome shotgun (WGS) entry which is preliminary data.</text>
</comment>
<protein>
    <submittedName>
        <fullName evidence="1">Uncharacterized protein</fullName>
    </submittedName>
</protein>
<evidence type="ECO:0000313" key="1">
    <source>
        <dbReference type="EMBL" id="KUG18724.1"/>
    </source>
</evidence>
<accession>A0A0W8FCX2</accession>
<dbReference type="AlphaFoldDB" id="A0A0W8FCX2"/>
<gene>
    <name evidence="1" type="ORF">ASZ90_011576</name>
</gene>
<name>A0A0W8FCX2_9ZZZZ</name>
<dbReference type="EMBL" id="LNQE01001367">
    <property type="protein sequence ID" value="KUG18724.1"/>
    <property type="molecule type" value="Genomic_DNA"/>
</dbReference>
<proteinExistence type="predicted"/>
<organism evidence="1">
    <name type="scientific">hydrocarbon metagenome</name>
    <dbReference type="NCBI Taxonomy" id="938273"/>
    <lineage>
        <taxon>unclassified sequences</taxon>
        <taxon>metagenomes</taxon>
        <taxon>ecological metagenomes</taxon>
    </lineage>
</organism>
<reference evidence="1" key="1">
    <citation type="journal article" date="2015" name="Proc. Natl. Acad. Sci. U.S.A.">
        <title>Networks of energetic and metabolic interactions define dynamics in microbial communities.</title>
        <authorList>
            <person name="Embree M."/>
            <person name="Liu J.K."/>
            <person name="Al-Bassam M.M."/>
            <person name="Zengler K."/>
        </authorList>
    </citation>
    <scope>NUCLEOTIDE SEQUENCE</scope>
</reference>